<comment type="function">
    <text evidence="5 6">Structural component of flagellum, the bacterial motility apparatus. Part of the rod structure of flagellar basal body.</text>
</comment>
<gene>
    <name evidence="8" type="ORF">A3F84_10560</name>
</gene>
<keyword evidence="8" id="KW-0282">Flagellum</keyword>
<evidence type="ECO:0000256" key="5">
    <source>
        <dbReference type="ARBA" id="ARBA00024934"/>
    </source>
</evidence>
<dbReference type="PIRSF" id="PIRSF002889">
    <property type="entry name" value="Rod_FlgB"/>
    <property type="match status" value="1"/>
</dbReference>
<evidence type="ECO:0000256" key="1">
    <source>
        <dbReference type="ARBA" id="ARBA00004117"/>
    </source>
</evidence>
<protein>
    <recommendedName>
        <fullName evidence="3 6">Flagellar basal body rod protein FlgB</fullName>
    </recommendedName>
</protein>
<comment type="subunit">
    <text evidence="6">The basal body constitutes a major portion of the flagellar organelle and consists of a number of rings mounted on a central rod.</text>
</comment>
<dbReference type="PROSITE" id="PS00588">
    <property type="entry name" value="FLAGELLA_BB_ROD"/>
    <property type="match status" value="1"/>
</dbReference>
<evidence type="ECO:0000256" key="2">
    <source>
        <dbReference type="ARBA" id="ARBA00009677"/>
    </source>
</evidence>
<evidence type="ECO:0000256" key="7">
    <source>
        <dbReference type="SAM" id="MobiDB-lite"/>
    </source>
</evidence>
<keyword evidence="4 6" id="KW-0975">Bacterial flagellum</keyword>
<evidence type="ECO:0000256" key="3">
    <source>
        <dbReference type="ARBA" id="ARBA00014376"/>
    </source>
</evidence>
<keyword evidence="8" id="KW-0966">Cell projection</keyword>
<comment type="subcellular location">
    <subcellularLocation>
        <location evidence="1 6">Bacterial flagellum basal body</location>
    </subcellularLocation>
</comment>
<evidence type="ECO:0000256" key="6">
    <source>
        <dbReference type="PIRNR" id="PIRNR002889"/>
    </source>
</evidence>
<dbReference type="GO" id="GO:0030694">
    <property type="term" value="C:bacterial-type flagellum basal body, rod"/>
    <property type="evidence" value="ECO:0007669"/>
    <property type="project" value="InterPro"/>
</dbReference>
<dbReference type="GO" id="GO:0071973">
    <property type="term" value="P:bacterial-type flagellum-dependent cell motility"/>
    <property type="evidence" value="ECO:0007669"/>
    <property type="project" value="InterPro"/>
</dbReference>
<dbReference type="Proteomes" id="UP000178606">
    <property type="component" value="Unassembled WGS sequence"/>
</dbReference>
<feature type="region of interest" description="Disordered" evidence="7">
    <location>
        <begin position="70"/>
        <end position="99"/>
    </location>
</feature>
<dbReference type="AlphaFoldDB" id="A0A1F6D681"/>
<accession>A0A1F6D681</accession>
<sequence length="141" mass="15829">MVIRNLIIDKTRIPLLTRALDVTSLRHRALTNNIANVNTINYRRKEVDFEGYLRSFVVRGAVTGVRTDARHIPIGEPDPSAPPRIYEPKRSPNTTGQNDVDIDQEMAHLAENHLLYNASVKLITGSFSSLRKSIVGTPDVR</sequence>
<evidence type="ECO:0000256" key="4">
    <source>
        <dbReference type="ARBA" id="ARBA00023143"/>
    </source>
</evidence>
<comment type="similarity">
    <text evidence="2 6">Belongs to the flagella basal body rod proteins family.</text>
</comment>
<dbReference type="NCBIfam" id="TIGR01396">
    <property type="entry name" value="FlgB"/>
    <property type="match status" value="1"/>
</dbReference>
<reference evidence="8 9" key="1">
    <citation type="journal article" date="2016" name="Nat. Commun.">
        <title>Thousands of microbial genomes shed light on interconnected biogeochemical processes in an aquifer system.</title>
        <authorList>
            <person name="Anantharaman K."/>
            <person name="Brown C.T."/>
            <person name="Hug L.A."/>
            <person name="Sharon I."/>
            <person name="Castelle C.J."/>
            <person name="Probst A.J."/>
            <person name="Thomas B.C."/>
            <person name="Singh A."/>
            <person name="Wilkins M.J."/>
            <person name="Karaoz U."/>
            <person name="Brodie E.L."/>
            <person name="Williams K.H."/>
            <person name="Hubbard S.S."/>
            <person name="Banfield J.F."/>
        </authorList>
    </citation>
    <scope>NUCLEOTIDE SEQUENCE [LARGE SCALE GENOMIC DNA]</scope>
    <source>
        <strain evidence="9">RIFCSPLOWO2_12_FULL_64_10</strain>
    </source>
</reference>
<dbReference type="InterPro" id="IPR019776">
    <property type="entry name" value="Flagellar_basal_body_rod_CS"/>
</dbReference>
<comment type="caution">
    <text evidence="8">The sequence shown here is derived from an EMBL/GenBank/DDBJ whole genome shotgun (WGS) entry which is preliminary data.</text>
</comment>
<organism evidence="8 9">
    <name type="scientific">Handelsmanbacteria sp. (strain RIFCSPLOWO2_12_FULL_64_10)</name>
    <dbReference type="NCBI Taxonomy" id="1817868"/>
    <lineage>
        <taxon>Bacteria</taxon>
        <taxon>Candidatus Handelsmaniibacteriota</taxon>
    </lineage>
</organism>
<name>A0A1F6D681_HANXR</name>
<evidence type="ECO:0000313" key="8">
    <source>
        <dbReference type="EMBL" id="OGG56830.1"/>
    </source>
</evidence>
<proteinExistence type="inferred from homology"/>
<evidence type="ECO:0000313" key="9">
    <source>
        <dbReference type="Proteomes" id="UP000178606"/>
    </source>
</evidence>
<dbReference type="InterPro" id="IPR006300">
    <property type="entry name" value="FlgB"/>
</dbReference>
<dbReference type="EMBL" id="MFKF01000023">
    <property type="protein sequence ID" value="OGG56830.1"/>
    <property type="molecule type" value="Genomic_DNA"/>
</dbReference>
<keyword evidence="8" id="KW-0969">Cilium</keyword>